<feature type="domain" description="DUF4220" evidence="2">
    <location>
        <begin position="106"/>
        <end position="229"/>
    </location>
</feature>
<dbReference type="Proteomes" id="UP000325315">
    <property type="component" value="Unassembled WGS sequence"/>
</dbReference>
<keyword evidence="1" id="KW-0812">Transmembrane</keyword>
<feature type="transmembrane region" description="Helical" evidence="1">
    <location>
        <begin position="136"/>
        <end position="156"/>
    </location>
</feature>
<evidence type="ECO:0000313" key="4">
    <source>
        <dbReference type="Proteomes" id="UP000325315"/>
    </source>
</evidence>
<sequence>MHSFAFEVSETAGFIVSIQESFSHFLHIIKSQIFCLIPVASALLFIEIKDAAFLRTLSQVMLSLWLKWELRAMVVLSLTVQLILIKFGNRRKNSGRHLKIVSLLVWTMYLFADWLATVALSTLLRSRKEQITSPLVIFWTPFLLLHLGGPDTITAYSLSDNELWPRHLFGLCFQVGVALYVYVKFWTLTVTKLTYLAIPIFIVGIIKYGERVRALFQASNVRFRNSVFSRHKASELEVFRPMFSDLKLRIYNKLEYIFNLGENVGAEEAFKIVEIELGFLYDLLYTKIPIVITRTGVILRFISLSLVTSTLIAFLLVVGKHGYSKVDIGISYLLMVGAIFLELYSAFLHLSSDWGIRWLTSQNNRLLTAAGSNLAHFSKPNKGIRAMAQHSLLNYCLHPRKLKLAKVLNIFDPEDTAEKYLHTSWKDVDLELQQIIYSHFQKKRTEYEKKNFEYKELLKLLDERGRIPLLQNNVDDDLGWSVSDVEFTHSLLLWHIATDVVYNDDHHRFRVGKLGPYCRISKLLSDYMMYLLFLCPEMLPEGIGTIRHHDTCIEAKNFVHDKSKFKQIIRGLFGIDIESRSFFVLMGSLKKSAFFEGCHVAVQLDTLLGQFKVDHEDKWKLIAEVWLDMLTYAAAQCSWKEHARQLQQGEELLTHVALLMAHLGTNDTCIEAKNFVLENLKFKVAIIGVFGMDIESRSFFIDMGSLSKSAFFGGCQIP</sequence>
<evidence type="ECO:0000259" key="2">
    <source>
        <dbReference type="Pfam" id="PF13968"/>
    </source>
</evidence>
<proteinExistence type="predicted"/>
<protein>
    <submittedName>
        <fullName evidence="3">1-phosphatidylinositol 4,5-bisphosphate phosphodiesterase beta-1</fullName>
    </submittedName>
</protein>
<dbReference type="EMBL" id="SMMG02000001">
    <property type="protein sequence ID" value="KAA3489317.1"/>
    <property type="molecule type" value="Genomic_DNA"/>
</dbReference>
<dbReference type="OrthoDB" id="1689146at2759"/>
<keyword evidence="1" id="KW-1133">Transmembrane helix</keyword>
<evidence type="ECO:0000313" key="3">
    <source>
        <dbReference type="EMBL" id="KAA3489317.1"/>
    </source>
</evidence>
<dbReference type="Pfam" id="PF13968">
    <property type="entry name" value="DUF4220"/>
    <property type="match status" value="2"/>
</dbReference>
<feature type="transmembrane region" description="Helical" evidence="1">
    <location>
        <begin position="297"/>
        <end position="318"/>
    </location>
</feature>
<evidence type="ECO:0000256" key="1">
    <source>
        <dbReference type="SAM" id="Phobius"/>
    </source>
</evidence>
<keyword evidence="1" id="KW-0472">Membrane</keyword>
<dbReference type="InterPro" id="IPR025315">
    <property type="entry name" value="DUF4220"/>
</dbReference>
<keyword evidence="4" id="KW-1185">Reference proteome</keyword>
<dbReference type="AlphaFoldDB" id="A0A5B6X8N2"/>
<feature type="transmembrane region" description="Helical" evidence="1">
    <location>
        <begin position="193"/>
        <end position="209"/>
    </location>
</feature>
<dbReference type="Pfam" id="PF04578">
    <property type="entry name" value="DUF594"/>
    <property type="match status" value="1"/>
</dbReference>
<feature type="transmembrane region" description="Helical" evidence="1">
    <location>
        <begin position="330"/>
        <end position="350"/>
    </location>
</feature>
<organism evidence="3 4">
    <name type="scientific">Gossypium australe</name>
    <dbReference type="NCBI Taxonomy" id="47621"/>
    <lineage>
        <taxon>Eukaryota</taxon>
        <taxon>Viridiplantae</taxon>
        <taxon>Streptophyta</taxon>
        <taxon>Embryophyta</taxon>
        <taxon>Tracheophyta</taxon>
        <taxon>Spermatophyta</taxon>
        <taxon>Magnoliopsida</taxon>
        <taxon>eudicotyledons</taxon>
        <taxon>Gunneridae</taxon>
        <taxon>Pentapetalae</taxon>
        <taxon>rosids</taxon>
        <taxon>malvids</taxon>
        <taxon>Malvales</taxon>
        <taxon>Malvaceae</taxon>
        <taxon>Malvoideae</taxon>
        <taxon>Gossypium</taxon>
    </lineage>
</organism>
<dbReference type="PANTHER" id="PTHR31325">
    <property type="entry name" value="OS01G0798800 PROTEIN-RELATED"/>
    <property type="match status" value="1"/>
</dbReference>
<feature type="transmembrane region" description="Helical" evidence="1">
    <location>
        <begin position="28"/>
        <end position="48"/>
    </location>
</feature>
<dbReference type="InterPro" id="IPR007658">
    <property type="entry name" value="DUF594"/>
</dbReference>
<reference evidence="4" key="1">
    <citation type="journal article" date="2019" name="Plant Biotechnol. J.">
        <title>Genome sequencing of the Australian wild diploid species Gossypium australe highlights disease resistance and delayed gland morphogenesis.</title>
        <authorList>
            <person name="Cai Y."/>
            <person name="Cai X."/>
            <person name="Wang Q."/>
            <person name="Wang P."/>
            <person name="Zhang Y."/>
            <person name="Cai C."/>
            <person name="Xu Y."/>
            <person name="Wang K."/>
            <person name="Zhou Z."/>
            <person name="Wang C."/>
            <person name="Geng S."/>
            <person name="Li B."/>
            <person name="Dong Q."/>
            <person name="Hou Y."/>
            <person name="Wang H."/>
            <person name="Ai P."/>
            <person name="Liu Z."/>
            <person name="Yi F."/>
            <person name="Sun M."/>
            <person name="An G."/>
            <person name="Cheng J."/>
            <person name="Zhang Y."/>
            <person name="Shi Q."/>
            <person name="Xie Y."/>
            <person name="Shi X."/>
            <person name="Chang Y."/>
            <person name="Huang F."/>
            <person name="Chen Y."/>
            <person name="Hong S."/>
            <person name="Mi L."/>
            <person name="Sun Q."/>
            <person name="Zhang L."/>
            <person name="Zhou B."/>
            <person name="Peng R."/>
            <person name="Zhang X."/>
            <person name="Liu F."/>
        </authorList>
    </citation>
    <scope>NUCLEOTIDE SEQUENCE [LARGE SCALE GENOMIC DNA]</scope>
    <source>
        <strain evidence="4">cv. PA1801</strain>
    </source>
</reference>
<accession>A0A5B6X8N2</accession>
<feature type="transmembrane region" description="Helical" evidence="1">
    <location>
        <begin position="100"/>
        <end position="124"/>
    </location>
</feature>
<feature type="domain" description="DUF4220" evidence="2">
    <location>
        <begin position="238"/>
        <end position="395"/>
    </location>
</feature>
<comment type="caution">
    <text evidence="3">The sequence shown here is derived from an EMBL/GenBank/DDBJ whole genome shotgun (WGS) entry which is preliminary data.</text>
</comment>
<name>A0A5B6X8N2_9ROSI</name>
<feature type="transmembrane region" description="Helical" evidence="1">
    <location>
        <begin position="68"/>
        <end position="88"/>
    </location>
</feature>
<gene>
    <name evidence="3" type="ORF">EPI10_032956</name>
</gene>